<organism evidence="6 7">
    <name type="scientific">Fertoeibacter niger</name>
    <dbReference type="NCBI Taxonomy" id="2656921"/>
    <lineage>
        <taxon>Bacteria</taxon>
        <taxon>Pseudomonadati</taxon>
        <taxon>Pseudomonadota</taxon>
        <taxon>Alphaproteobacteria</taxon>
        <taxon>Rhodobacterales</taxon>
        <taxon>Paracoccaceae</taxon>
        <taxon>Fertoeibacter</taxon>
    </lineage>
</organism>
<dbReference type="PROSITE" id="PS51755">
    <property type="entry name" value="OMPR_PHOB"/>
    <property type="match status" value="1"/>
</dbReference>
<evidence type="ECO:0000313" key="6">
    <source>
        <dbReference type="EMBL" id="NUB45001.1"/>
    </source>
</evidence>
<dbReference type="SMART" id="SM00448">
    <property type="entry name" value="REC"/>
    <property type="match status" value="1"/>
</dbReference>
<dbReference type="InterPro" id="IPR039420">
    <property type="entry name" value="WalR-like"/>
</dbReference>
<protein>
    <submittedName>
        <fullName evidence="6">Response regulator transcription factor</fullName>
    </submittedName>
</protein>
<feature type="modified residue" description="4-aspartylphosphate" evidence="2">
    <location>
        <position position="51"/>
    </location>
</feature>
<dbReference type="Gene3D" id="6.10.250.690">
    <property type="match status" value="1"/>
</dbReference>
<reference evidence="6" key="1">
    <citation type="submission" date="2020-05" db="EMBL/GenBank/DDBJ databases">
        <title>Fertoebacter nigrum gen. nov., sp. nov., a new member of the family Rhodobacteraceae.</title>
        <authorList>
            <person name="Szuroczki S."/>
            <person name="Abbaszade G."/>
            <person name="Buni D."/>
            <person name="Schumann P."/>
            <person name="Toth E."/>
        </authorList>
    </citation>
    <scope>NUCLEOTIDE SEQUENCE</scope>
    <source>
        <strain evidence="6">RG-N-1a</strain>
    </source>
</reference>
<evidence type="ECO:0000313" key="7">
    <source>
        <dbReference type="Proteomes" id="UP000484076"/>
    </source>
</evidence>
<gene>
    <name evidence="6" type="ORF">GEU84_011435</name>
</gene>
<dbReference type="CDD" id="cd00383">
    <property type="entry name" value="trans_reg_C"/>
    <property type="match status" value="1"/>
</dbReference>
<evidence type="ECO:0000259" key="4">
    <source>
        <dbReference type="PROSITE" id="PS50110"/>
    </source>
</evidence>
<dbReference type="SUPFAM" id="SSF52172">
    <property type="entry name" value="CheY-like"/>
    <property type="match status" value="1"/>
</dbReference>
<sequence length="222" mass="24241">MRILLVEDEPSLGEMLTTGLSRQGFVVDLAPTLGIAKEAALGVDYDAIILDRTLPDGDGLTLLAEIRKRGMHCPVIVLSALGNSRQKIEGLDKGADDYLAKPFSLDELLARLRAIARRPAAVEPDRIALGGLVFDVGHRTALIGETPLDLPRRELLVLETLILRAGRVVPRDVLEQAVFGYDDDIASNTLDSHISRLRRKIESAGLEIHALRGIGYLLRPTE</sequence>
<evidence type="ECO:0000256" key="1">
    <source>
        <dbReference type="ARBA" id="ARBA00023125"/>
    </source>
</evidence>
<dbReference type="Proteomes" id="UP000484076">
    <property type="component" value="Unassembled WGS sequence"/>
</dbReference>
<dbReference type="InterPro" id="IPR001789">
    <property type="entry name" value="Sig_transdc_resp-reg_receiver"/>
</dbReference>
<dbReference type="Gene3D" id="3.40.50.2300">
    <property type="match status" value="1"/>
</dbReference>
<feature type="domain" description="Response regulatory" evidence="4">
    <location>
        <begin position="2"/>
        <end position="116"/>
    </location>
</feature>
<dbReference type="Gene3D" id="1.10.10.10">
    <property type="entry name" value="Winged helix-like DNA-binding domain superfamily/Winged helix DNA-binding domain"/>
    <property type="match status" value="1"/>
</dbReference>
<dbReference type="GO" id="GO:0006355">
    <property type="term" value="P:regulation of DNA-templated transcription"/>
    <property type="evidence" value="ECO:0007669"/>
    <property type="project" value="InterPro"/>
</dbReference>
<keyword evidence="1 3" id="KW-0238">DNA-binding</keyword>
<proteinExistence type="predicted"/>
<accession>A0A8X8H7T9</accession>
<dbReference type="AlphaFoldDB" id="A0A8X8H7T9"/>
<keyword evidence="7" id="KW-1185">Reference proteome</keyword>
<dbReference type="GO" id="GO:0000156">
    <property type="term" value="F:phosphorelay response regulator activity"/>
    <property type="evidence" value="ECO:0007669"/>
    <property type="project" value="TreeGrafter"/>
</dbReference>
<dbReference type="PANTHER" id="PTHR48111">
    <property type="entry name" value="REGULATOR OF RPOS"/>
    <property type="match status" value="1"/>
</dbReference>
<dbReference type="PROSITE" id="PS50110">
    <property type="entry name" value="RESPONSE_REGULATORY"/>
    <property type="match status" value="1"/>
</dbReference>
<dbReference type="Pfam" id="PF00072">
    <property type="entry name" value="Response_reg"/>
    <property type="match status" value="1"/>
</dbReference>
<dbReference type="InterPro" id="IPR036388">
    <property type="entry name" value="WH-like_DNA-bd_sf"/>
</dbReference>
<dbReference type="PANTHER" id="PTHR48111:SF36">
    <property type="entry name" value="TRANSCRIPTIONAL REGULATORY PROTEIN CUTR"/>
    <property type="match status" value="1"/>
</dbReference>
<evidence type="ECO:0000256" key="2">
    <source>
        <dbReference type="PROSITE-ProRule" id="PRU00169"/>
    </source>
</evidence>
<evidence type="ECO:0000259" key="5">
    <source>
        <dbReference type="PROSITE" id="PS51755"/>
    </source>
</evidence>
<dbReference type="InterPro" id="IPR011006">
    <property type="entry name" value="CheY-like_superfamily"/>
</dbReference>
<feature type="DNA-binding region" description="OmpR/PhoB-type" evidence="3">
    <location>
        <begin position="124"/>
        <end position="220"/>
    </location>
</feature>
<dbReference type="GO" id="GO:0005829">
    <property type="term" value="C:cytosol"/>
    <property type="evidence" value="ECO:0007669"/>
    <property type="project" value="TreeGrafter"/>
</dbReference>
<keyword evidence="2" id="KW-0597">Phosphoprotein</keyword>
<name>A0A8X8H7T9_9RHOB</name>
<dbReference type="InterPro" id="IPR001867">
    <property type="entry name" value="OmpR/PhoB-type_DNA-bd"/>
</dbReference>
<dbReference type="GO" id="GO:0000976">
    <property type="term" value="F:transcription cis-regulatory region binding"/>
    <property type="evidence" value="ECO:0007669"/>
    <property type="project" value="TreeGrafter"/>
</dbReference>
<dbReference type="EMBL" id="WHUT02000006">
    <property type="protein sequence ID" value="NUB45001.1"/>
    <property type="molecule type" value="Genomic_DNA"/>
</dbReference>
<dbReference type="GO" id="GO:0032993">
    <property type="term" value="C:protein-DNA complex"/>
    <property type="evidence" value="ECO:0007669"/>
    <property type="project" value="TreeGrafter"/>
</dbReference>
<dbReference type="SMART" id="SM00862">
    <property type="entry name" value="Trans_reg_C"/>
    <property type="match status" value="1"/>
</dbReference>
<feature type="domain" description="OmpR/PhoB-type" evidence="5">
    <location>
        <begin position="124"/>
        <end position="220"/>
    </location>
</feature>
<evidence type="ECO:0000256" key="3">
    <source>
        <dbReference type="PROSITE-ProRule" id="PRU01091"/>
    </source>
</evidence>
<comment type="caution">
    <text evidence="6">The sequence shown here is derived from an EMBL/GenBank/DDBJ whole genome shotgun (WGS) entry which is preliminary data.</text>
</comment>
<dbReference type="Pfam" id="PF00486">
    <property type="entry name" value="Trans_reg_C"/>
    <property type="match status" value="1"/>
</dbReference>